<evidence type="ECO:0000313" key="3">
    <source>
        <dbReference type="Proteomes" id="UP000246171"/>
    </source>
</evidence>
<keyword evidence="2" id="KW-0378">Hydrolase</keyword>
<feature type="compositionally biased region" description="Basic and acidic residues" evidence="1">
    <location>
        <begin position="451"/>
        <end position="472"/>
    </location>
</feature>
<name>A0A317VY72_ASPEC</name>
<sequence>MGYKVTCGHNTNKNPIQIIRITTDNKKIMASISINAPGATGFIYNNANLGTARVCISAETPDFDTETLRAWADEGFDVVYAPYNNGGKEYEARLKSVKDGLGVGDNYAVIAFGDAASYCLDYYLKSTNCSRLAALIAYYPTTIPDTRSRFPFSVRVLTHLAGNTVDVVTIPTVIGLQGKKHRSTKQINPGIGTGERLQIGWPAFTYESAQPGFAEHDLEEFDRLASDLAFSRTLQVLRKAFGKDLDLENRWEEQLEARFFSMNLTGTMEPYVGHLNPTLTCTPTMSGGIGTHALRRFYEQHFLRKLPPSMRLRLISRTVGADRIVDELYASFEHTQEIPWMLPGVPPTNRRVEIVLVSIVSLRAGRLYSEHMYWDQASVLVQIGLLDPKFIPDGAPQGVDRLPVVGREAARRIVEEDPEAEGRDYHNRLIRRAKAKRGKDKPVEESGTEMAKSDTEKVESKPAGESKGKTVQREQNGNGEDALENHGAEADEKEKDAEKNGEEEKPVNPAAATVEDTKSDE</sequence>
<feature type="region of interest" description="Disordered" evidence="1">
    <location>
        <begin position="418"/>
        <end position="521"/>
    </location>
</feature>
<accession>A0A317VY72</accession>
<gene>
    <name evidence="2" type="ORF">BO83DRAFT_357296</name>
</gene>
<dbReference type="InterPro" id="IPR009959">
    <property type="entry name" value="Cyclase_SnoaL-like"/>
</dbReference>
<comment type="caution">
    <text evidence="2">The sequence shown here is derived from an EMBL/GenBank/DDBJ whole genome shotgun (WGS) entry which is preliminary data.</text>
</comment>
<dbReference type="PANTHER" id="PTHR38436:SF3">
    <property type="entry name" value="CARBOXYMETHYLENEBUTENOLIDASE-RELATED"/>
    <property type="match status" value="1"/>
</dbReference>
<evidence type="ECO:0000313" key="2">
    <source>
        <dbReference type="EMBL" id="PWY77868.1"/>
    </source>
</evidence>
<reference evidence="2" key="1">
    <citation type="submission" date="2016-12" db="EMBL/GenBank/DDBJ databases">
        <title>The genomes of Aspergillus section Nigri reveals drivers in fungal speciation.</title>
        <authorList>
            <consortium name="DOE Joint Genome Institute"/>
            <person name="Vesth T.C."/>
            <person name="Nybo J."/>
            <person name="Theobald S."/>
            <person name="Brandl J."/>
            <person name="Frisvad J.C."/>
            <person name="Nielsen K.F."/>
            <person name="Lyhne E.K."/>
            <person name="Kogle M.E."/>
            <person name="Kuo A."/>
            <person name="Riley R."/>
            <person name="Clum A."/>
            <person name="Nolan M."/>
            <person name="Lipzen A."/>
            <person name="Salamov A."/>
            <person name="Henrissat B."/>
            <person name="Wiebenga A."/>
            <person name="De vries R.P."/>
            <person name="Grigoriev I.V."/>
            <person name="Mortensen U.H."/>
            <person name="Andersen M.R."/>
            <person name="Baker S.E."/>
        </authorList>
    </citation>
    <scope>NUCLEOTIDE SEQUENCE</scope>
    <source>
        <strain evidence="2">CBS 122712</strain>
    </source>
</reference>
<keyword evidence="3" id="KW-1185">Reference proteome</keyword>
<dbReference type="GO" id="GO:0016787">
    <property type="term" value="F:hydrolase activity"/>
    <property type="evidence" value="ECO:0007669"/>
    <property type="project" value="UniProtKB-KW"/>
</dbReference>
<dbReference type="SUPFAM" id="SSF54427">
    <property type="entry name" value="NTF2-like"/>
    <property type="match status" value="1"/>
</dbReference>
<feature type="compositionally biased region" description="Basic residues" evidence="1">
    <location>
        <begin position="428"/>
        <end position="439"/>
    </location>
</feature>
<evidence type="ECO:0000256" key="1">
    <source>
        <dbReference type="SAM" id="MobiDB-lite"/>
    </source>
</evidence>
<dbReference type="GeneID" id="37051203"/>
<dbReference type="InterPro" id="IPR032710">
    <property type="entry name" value="NTF2-like_dom_sf"/>
</dbReference>
<dbReference type="AlphaFoldDB" id="A0A317VY72"/>
<dbReference type="OrthoDB" id="5440at2759"/>
<feature type="compositionally biased region" description="Basic and acidic residues" evidence="1">
    <location>
        <begin position="418"/>
        <end position="427"/>
    </location>
</feature>
<feature type="compositionally biased region" description="Basic and acidic residues" evidence="1">
    <location>
        <begin position="483"/>
        <end position="506"/>
    </location>
</feature>
<dbReference type="EMBL" id="MSFU01000007">
    <property type="protein sequence ID" value="PWY77868.1"/>
    <property type="molecule type" value="Genomic_DNA"/>
</dbReference>
<dbReference type="Proteomes" id="UP000246171">
    <property type="component" value="Unassembled WGS sequence"/>
</dbReference>
<dbReference type="RefSeq" id="XP_025390249.1">
    <property type="nucleotide sequence ID" value="XM_025529241.1"/>
</dbReference>
<dbReference type="Gene3D" id="3.10.450.50">
    <property type="match status" value="1"/>
</dbReference>
<dbReference type="GO" id="GO:0030638">
    <property type="term" value="P:polyketide metabolic process"/>
    <property type="evidence" value="ECO:0007669"/>
    <property type="project" value="InterPro"/>
</dbReference>
<dbReference type="PANTHER" id="PTHR38436">
    <property type="entry name" value="POLYKETIDE CYCLASE SNOAL-LIKE DOMAIN"/>
    <property type="match status" value="1"/>
</dbReference>
<proteinExistence type="predicted"/>
<organism evidence="2 3">
    <name type="scientific">Aspergillus eucalypticola (strain CBS 122712 / IBT 29274)</name>
    <dbReference type="NCBI Taxonomy" id="1448314"/>
    <lineage>
        <taxon>Eukaryota</taxon>
        <taxon>Fungi</taxon>
        <taxon>Dikarya</taxon>
        <taxon>Ascomycota</taxon>
        <taxon>Pezizomycotina</taxon>
        <taxon>Eurotiomycetes</taxon>
        <taxon>Eurotiomycetidae</taxon>
        <taxon>Eurotiales</taxon>
        <taxon>Aspergillaceae</taxon>
        <taxon>Aspergillus</taxon>
        <taxon>Aspergillus subgen. Circumdati</taxon>
    </lineage>
</organism>
<dbReference type="VEuPathDB" id="FungiDB:BO83DRAFT_357296"/>
<protein>
    <submittedName>
        <fullName evidence="2">Dienelactone hydrolase</fullName>
    </submittedName>
</protein>